<evidence type="ECO:0000313" key="1">
    <source>
        <dbReference type="EMBL" id="GLK53211.1"/>
    </source>
</evidence>
<dbReference type="Proteomes" id="UP001143486">
    <property type="component" value="Unassembled WGS sequence"/>
</dbReference>
<reference evidence="1" key="1">
    <citation type="journal article" date="2014" name="Int. J. Syst. Evol. Microbiol.">
        <title>Complete genome sequence of Corynebacterium casei LMG S-19264T (=DSM 44701T), isolated from a smear-ripened cheese.</title>
        <authorList>
            <consortium name="US DOE Joint Genome Institute (JGI-PGF)"/>
            <person name="Walter F."/>
            <person name="Albersmeier A."/>
            <person name="Kalinowski J."/>
            <person name="Ruckert C."/>
        </authorList>
    </citation>
    <scope>NUCLEOTIDE SEQUENCE</scope>
    <source>
        <strain evidence="1">VKM B-1513</strain>
    </source>
</reference>
<evidence type="ECO:0000313" key="2">
    <source>
        <dbReference type="Proteomes" id="UP001143486"/>
    </source>
</evidence>
<name>A0A9W6IQE9_9PROT</name>
<comment type="caution">
    <text evidence="1">The sequence shown here is derived from an EMBL/GenBank/DDBJ whole genome shotgun (WGS) entry which is preliminary data.</text>
</comment>
<reference evidence="1" key="2">
    <citation type="submission" date="2023-01" db="EMBL/GenBank/DDBJ databases">
        <authorList>
            <person name="Sun Q."/>
            <person name="Evtushenko L."/>
        </authorList>
    </citation>
    <scope>NUCLEOTIDE SEQUENCE</scope>
    <source>
        <strain evidence="1">VKM B-1513</strain>
    </source>
</reference>
<accession>A0A9W6IQE9</accession>
<protein>
    <recommendedName>
        <fullName evidence="3">CD-NTase-associated protein 12/Pycsar effector protein TIR domain-containing protein</fullName>
    </recommendedName>
</protein>
<evidence type="ECO:0008006" key="3">
    <source>
        <dbReference type="Google" id="ProtNLM"/>
    </source>
</evidence>
<dbReference type="EMBL" id="BSFE01000009">
    <property type="protein sequence ID" value="GLK53211.1"/>
    <property type="molecule type" value="Genomic_DNA"/>
</dbReference>
<keyword evidence="2" id="KW-1185">Reference proteome</keyword>
<dbReference type="AlphaFoldDB" id="A0A9W6IQE9"/>
<sequence length="372" mass="41158">MKVFWSWQNDYSPKSNRHFIRDALKQAVDSVSEELGLEDADRAELDHDTKNEAGMADIVATIFRKISEAAVFVADVTPIGVSNSSCDGEDKSVKPLPNPNVMIELGWALSATGYERLIPILNLASGFKPDDLPFDIRHRRVLTYTLANDASAKDRTSAKRDLIKALTAALKSNLGVALEEISKDTEFKKVAAAKENPSIWSSYQGNLVFQGGAFGGEEEIEIPDQPRAYLRYIPSGWKNVVPAVAVHHSLPKDQEAWPATDAGASGSFGICEEGFVRVWYAGQNADGKHLVHNLSMWFDETGEFWTLHGGALTPHNGELFVRIGPTLKYWRSQIRAMGKFFDAHGAENFRELELGIIGMKGALLPRTQTHNF</sequence>
<gene>
    <name evidence="1" type="ORF">GCM10017621_27190</name>
</gene>
<proteinExistence type="predicted"/>
<organism evidence="1 2">
    <name type="scientific">Maricaulis virginensis</name>
    <dbReference type="NCBI Taxonomy" id="144022"/>
    <lineage>
        <taxon>Bacteria</taxon>
        <taxon>Pseudomonadati</taxon>
        <taxon>Pseudomonadota</taxon>
        <taxon>Alphaproteobacteria</taxon>
        <taxon>Maricaulales</taxon>
        <taxon>Maricaulaceae</taxon>
        <taxon>Maricaulis</taxon>
    </lineage>
</organism>